<evidence type="ECO:0000313" key="2">
    <source>
        <dbReference type="Proteomes" id="UP001600107"/>
    </source>
</evidence>
<protein>
    <submittedName>
        <fullName evidence="1">SRPBCC family protein</fullName>
    </submittedName>
</protein>
<dbReference type="Pfam" id="PF10604">
    <property type="entry name" value="Polyketide_cyc2"/>
    <property type="match status" value="1"/>
</dbReference>
<dbReference type="Gene3D" id="3.30.530.20">
    <property type="match status" value="1"/>
</dbReference>
<dbReference type="Gene3D" id="3.20.80.10">
    <property type="entry name" value="Regulatory factor, effector binding domain"/>
    <property type="match status" value="1"/>
</dbReference>
<dbReference type="InterPro" id="IPR023393">
    <property type="entry name" value="START-like_dom_sf"/>
</dbReference>
<organism evidence="1 2">
    <name type="scientific">Flavobacterium zhoui</name>
    <dbReference type="NCBI Taxonomy" id="3230414"/>
    <lineage>
        <taxon>Bacteria</taxon>
        <taxon>Pseudomonadati</taxon>
        <taxon>Bacteroidota</taxon>
        <taxon>Flavobacteriia</taxon>
        <taxon>Flavobacteriales</taxon>
        <taxon>Flavobacteriaceae</taxon>
        <taxon>Flavobacterium</taxon>
    </lineage>
</organism>
<accession>A0ABW6I479</accession>
<reference evidence="1 2" key="1">
    <citation type="submission" date="2024-06" db="EMBL/GenBank/DDBJ databases">
        <title>Flavobacterium spp. isolated from glacier.</title>
        <authorList>
            <person name="Han D."/>
        </authorList>
    </citation>
    <scope>NUCLEOTIDE SEQUENCE [LARGE SCALE GENOMIC DNA]</scope>
    <source>
        <strain evidence="1 2">ZS1P70</strain>
    </source>
</reference>
<evidence type="ECO:0000313" key="1">
    <source>
        <dbReference type="EMBL" id="MFE3871091.1"/>
    </source>
</evidence>
<dbReference type="Proteomes" id="UP001600107">
    <property type="component" value="Unassembled WGS sequence"/>
</dbReference>
<sequence length="425" mass="47389">MKILKYLFLLVLLSLVALSIFVATQKGDYTVERSKVINSPKAAVYNYVNDYKNWANFGSWIAQDPEIKINYPQNTVGKGASYSWEGKEGNGNMKTIFVKENDSIAQKMNYEETSSNVFWSFKHTVGGTKVTWKTTGKMSFLFKIYTAFNGGVDKVIGGMYEKSLANLDKTLDYEINTYAVKVDGLVKMPETFYLHQTFTSEISKVIKNFRIVTPKIITFCKKNNLPLAGKPFVIYHTYDLVNGLTKISICVPIKNQIYTSAGSDLLTGKLEAYEAIKTTLTGDYSHIIKALDKAKAYRNAKQIVADPSLSHIEIYTIGKTEIESPSKWVTEIYYPTKPKLVANKINVMTKKAEAVPNPTDVLTPKTDVVPPKANTDVTAPKTKTAVAIPKAKTDDVTPKAKKDAVVPKTKKIVPPVKEVEIPSEF</sequence>
<dbReference type="InterPro" id="IPR019587">
    <property type="entry name" value="Polyketide_cyclase/dehydratase"/>
</dbReference>
<dbReference type="CDD" id="cd07818">
    <property type="entry name" value="SRPBCC_1"/>
    <property type="match status" value="1"/>
</dbReference>
<proteinExistence type="predicted"/>
<gene>
    <name evidence="1" type="ORF">ACFX5F_07630</name>
</gene>
<name>A0ABW6I479_9FLAO</name>
<dbReference type="InterPro" id="IPR011256">
    <property type="entry name" value="Reg_factor_effector_dom_sf"/>
</dbReference>
<keyword evidence="2" id="KW-1185">Reference proteome</keyword>
<dbReference type="EMBL" id="JBHZPY010000005">
    <property type="protein sequence ID" value="MFE3871091.1"/>
    <property type="molecule type" value="Genomic_DNA"/>
</dbReference>
<dbReference type="SUPFAM" id="SSF55961">
    <property type="entry name" value="Bet v1-like"/>
    <property type="match status" value="1"/>
</dbReference>
<dbReference type="RefSeq" id="WP_379851458.1">
    <property type="nucleotide sequence ID" value="NZ_JBHZPY010000005.1"/>
</dbReference>
<comment type="caution">
    <text evidence="1">The sequence shown here is derived from an EMBL/GenBank/DDBJ whole genome shotgun (WGS) entry which is preliminary data.</text>
</comment>